<comment type="caution">
    <text evidence="1">The sequence shown here is derived from an EMBL/GenBank/DDBJ whole genome shotgun (WGS) entry which is preliminary data.</text>
</comment>
<reference evidence="1" key="1">
    <citation type="submission" date="2020-09" db="EMBL/GenBank/DDBJ databases">
        <title>Genome-Enabled Discovery of Anthraquinone Biosynthesis in Senna tora.</title>
        <authorList>
            <person name="Kang S.-H."/>
            <person name="Pandey R.P."/>
            <person name="Lee C.-M."/>
            <person name="Sim J.-S."/>
            <person name="Jeong J.-T."/>
            <person name="Choi B.-S."/>
            <person name="Jung M."/>
            <person name="Ginzburg D."/>
            <person name="Zhao K."/>
            <person name="Won S.Y."/>
            <person name="Oh T.-J."/>
            <person name="Yu Y."/>
            <person name="Kim N.-H."/>
            <person name="Lee O.R."/>
            <person name="Lee T.-H."/>
            <person name="Bashyal P."/>
            <person name="Kim T.-S."/>
            <person name="Lee W.-H."/>
            <person name="Kawkins C."/>
            <person name="Kim C.-K."/>
            <person name="Kim J.S."/>
            <person name="Ahn B.O."/>
            <person name="Rhee S.Y."/>
            <person name="Sohng J.K."/>
        </authorList>
    </citation>
    <scope>NUCLEOTIDE SEQUENCE</scope>
    <source>
        <tissue evidence="1">Leaf</tissue>
    </source>
</reference>
<evidence type="ECO:0000313" key="1">
    <source>
        <dbReference type="EMBL" id="KAF7802102.1"/>
    </source>
</evidence>
<dbReference type="AlphaFoldDB" id="A0A834VYI4"/>
<gene>
    <name evidence="1" type="ORF">G2W53_041213</name>
</gene>
<proteinExistence type="predicted"/>
<keyword evidence="2" id="KW-1185">Reference proteome</keyword>
<organism evidence="1 2">
    <name type="scientific">Senna tora</name>
    <dbReference type="NCBI Taxonomy" id="362788"/>
    <lineage>
        <taxon>Eukaryota</taxon>
        <taxon>Viridiplantae</taxon>
        <taxon>Streptophyta</taxon>
        <taxon>Embryophyta</taxon>
        <taxon>Tracheophyta</taxon>
        <taxon>Spermatophyta</taxon>
        <taxon>Magnoliopsida</taxon>
        <taxon>eudicotyledons</taxon>
        <taxon>Gunneridae</taxon>
        <taxon>Pentapetalae</taxon>
        <taxon>rosids</taxon>
        <taxon>fabids</taxon>
        <taxon>Fabales</taxon>
        <taxon>Fabaceae</taxon>
        <taxon>Caesalpinioideae</taxon>
        <taxon>Cassia clade</taxon>
        <taxon>Senna</taxon>
    </lineage>
</organism>
<dbReference type="Proteomes" id="UP000634136">
    <property type="component" value="Unassembled WGS sequence"/>
</dbReference>
<evidence type="ECO:0000313" key="2">
    <source>
        <dbReference type="Proteomes" id="UP000634136"/>
    </source>
</evidence>
<name>A0A834VYI4_9FABA</name>
<sequence>MAMHGIGGEGEQVEGIVETLKECLDHIVPRPQAFFTKAYVPLECKPCEAEIELPKKELLVSSPLFMDMRAS</sequence>
<dbReference type="EMBL" id="JAAIUW010000013">
    <property type="protein sequence ID" value="KAF7802102.1"/>
    <property type="molecule type" value="Genomic_DNA"/>
</dbReference>
<protein>
    <submittedName>
        <fullName evidence="1">Uncharacterized protein</fullName>
    </submittedName>
</protein>
<accession>A0A834VYI4</accession>